<reference evidence="3" key="1">
    <citation type="submission" date="2020-05" db="EMBL/GenBank/DDBJ databases">
        <authorList>
            <person name="Chiriac C."/>
            <person name="Salcher M."/>
            <person name="Ghai R."/>
            <person name="Kavagutti S V."/>
        </authorList>
    </citation>
    <scope>NUCLEOTIDE SEQUENCE</scope>
</reference>
<name>A0A6J5REJ5_9CAUD</name>
<gene>
    <name evidence="2" type="ORF">UFOVP1191_27</name>
    <name evidence="3" type="ORF">UFOVP1252_32</name>
    <name evidence="1" type="ORF">UFOVP529_89</name>
</gene>
<sequence length="65" mass="7384">MKIHPDFKKLRDIAEGQGWVISLRANGHLVWLSPSGAKVYTSATPSDHRAVKNIQRDLRRYGLKV</sequence>
<evidence type="ECO:0000313" key="3">
    <source>
        <dbReference type="EMBL" id="CAB4194382.1"/>
    </source>
</evidence>
<proteinExistence type="predicted"/>
<protein>
    <submittedName>
        <fullName evidence="3">Uncharacterized protein</fullName>
    </submittedName>
</protein>
<organism evidence="3">
    <name type="scientific">uncultured Caudovirales phage</name>
    <dbReference type="NCBI Taxonomy" id="2100421"/>
    <lineage>
        <taxon>Viruses</taxon>
        <taxon>Duplodnaviria</taxon>
        <taxon>Heunggongvirae</taxon>
        <taxon>Uroviricota</taxon>
        <taxon>Caudoviricetes</taxon>
        <taxon>Peduoviridae</taxon>
        <taxon>Maltschvirus</taxon>
        <taxon>Maltschvirus maltsch</taxon>
    </lineage>
</organism>
<accession>A0A6J5REJ5</accession>
<dbReference type="EMBL" id="LR797158">
    <property type="protein sequence ID" value="CAB4190002.1"/>
    <property type="molecule type" value="Genomic_DNA"/>
</dbReference>
<dbReference type="EMBL" id="LR797211">
    <property type="protein sequence ID" value="CAB4194382.1"/>
    <property type="molecule type" value="Genomic_DNA"/>
</dbReference>
<dbReference type="EMBL" id="LR796510">
    <property type="protein sequence ID" value="CAB4149311.1"/>
    <property type="molecule type" value="Genomic_DNA"/>
</dbReference>
<evidence type="ECO:0000313" key="1">
    <source>
        <dbReference type="EMBL" id="CAB4149311.1"/>
    </source>
</evidence>
<evidence type="ECO:0000313" key="2">
    <source>
        <dbReference type="EMBL" id="CAB4190002.1"/>
    </source>
</evidence>